<accession>A0A443SCS5</accession>
<evidence type="ECO:0000313" key="1">
    <source>
        <dbReference type="EMBL" id="RWS25343.1"/>
    </source>
</evidence>
<dbReference type="SUPFAM" id="SSF55729">
    <property type="entry name" value="Acyl-CoA N-acyltransferases (Nat)"/>
    <property type="match status" value="1"/>
</dbReference>
<dbReference type="EMBL" id="NCKV01003804">
    <property type="protein sequence ID" value="RWS25343.1"/>
    <property type="molecule type" value="Genomic_DNA"/>
</dbReference>
<evidence type="ECO:0008006" key="3">
    <source>
        <dbReference type="Google" id="ProtNLM"/>
    </source>
</evidence>
<dbReference type="Proteomes" id="UP000288716">
    <property type="component" value="Unassembled WGS sequence"/>
</dbReference>
<dbReference type="STRING" id="299467.A0A443SCS5"/>
<dbReference type="OrthoDB" id="41532at2759"/>
<gene>
    <name evidence="1" type="ORF">B4U80_13091</name>
</gene>
<organism evidence="1 2">
    <name type="scientific">Leptotrombidium deliense</name>
    <dbReference type="NCBI Taxonomy" id="299467"/>
    <lineage>
        <taxon>Eukaryota</taxon>
        <taxon>Metazoa</taxon>
        <taxon>Ecdysozoa</taxon>
        <taxon>Arthropoda</taxon>
        <taxon>Chelicerata</taxon>
        <taxon>Arachnida</taxon>
        <taxon>Acari</taxon>
        <taxon>Acariformes</taxon>
        <taxon>Trombidiformes</taxon>
        <taxon>Prostigmata</taxon>
        <taxon>Anystina</taxon>
        <taxon>Parasitengona</taxon>
        <taxon>Trombiculoidea</taxon>
        <taxon>Trombiculidae</taxon>
        <taxon>Leptotrombidium</taxon>
    </lineage>
</organism>
<sequence length="223" mass="25668">MSEEDREELAEFVAQGFAGREPLTKYSGESVQECYDNYAKPAAYSVLPNLSFVCIDHFSKNGNEIIGCHLCKEVKFDEIESNEPSNASKAYEQLNNDFKRRFLDLHKNDQVKDYLFIEAICVKQGFGKKGIATNLFYLVLRNAKQLGYQFALVMPTANEVKHIVKYKLNAKKIFAVNFEDVQYNDVLFFEGIADPRVYEAYEISLADVDIDSHRFEILFDLHL</sequence>
<name>A0A443SCS5_9ACAR</name>
<dbReference type="VEuPathDB" id="VectorBase:LDEU006697"/>
<dbReference type="Gene3D" id="3.40.630.30">
    <property type="match status" value="1"/>
</dbReference>
<keyword evidence="2" id="KW-1185">Reference proteome</keyword>
<dbReference type="CDD" id="cd04301">
    <property type="entry name" value="NAT_SF"/>
    <property type="match status" value="1"/>
</dbReference>
<proteinExistence type="predicted"/>
<dbReference type="AlphaFoldDB" id="A0A443SCS5"/>
<comment type="caution">
    <text evidence="1">The sequence shown here is derived from an EMBL/GenBank/DDBJ whole genome shotgun (WGS) entry which is preliminary data.</text>
</comment>
<protein>
    <recommendedName>
        <fullName evidence="3">N-acetyltransferase domain-containing protein</fullName>
    </recommendedName>
</protein>
<evidence type="ECO:0000313" key="2">
    <source>
        <dbReference type="Proteomes" id="UP000288716"/>
    </source>
</evidence>
<reference evidence="1 2" key="1">
    <citation type="journal article" date="2018" name="Gigascience">
        <title>Genomes of trombidid mites reveal novel predicted allergens and laterally-transferred genes associated with secondary metabolism.</title>
        <authorList>
            <person name="Dong X."/>
            <person name="Chaisiri K."/>
            <person name="Xia D."/>
            <person name="Armstrong S.D."/>
            <person name="Fang Y."/>
            <person name="Donnelly M.J."/>
            <person name="Kadowaki T."/>
            <person name="McGarry J.W."/>
            <person name="Darby A.C."/>
            <person name="Makepeace B.L."/>
        </authorList>
    </citation>
    <scope>NUCLEOTIDE SEQUENCE [LARGE SCALE GENOMIC DNA]</scope>
    <source>
        <strain evidence="1">UoL-UT</strain>
    </source>
</reference>
<dbReference type="InterPro" id="IPR016181">
    <property type="entry name" value="Acyl_CoA_acyltransferase"/>
</dbReference>